<dbReference type="AlphaFoldDB" id="A0A8R7QWE5"/>
<reference evidence="2" key="3">
    <citation type="submission" date="2022-06" db="UniProtKB">
        <authorList>
            <consortium name="EnsemblPlants"/>
        </authorList>
    </citation>
    <scope>IDENTIFICATION</scope>
</reference>
<reference evidence="2" key="2">
    <citation type="submission" date="2018-03" db="EMBL/GenBank/DDBJ databases">
        <title>The Triticum urartu genome reveals the dynamic nature of wheat genome evolution.</title>
        <authorList>
            <person name="Ling H."/>
            <person name="Ma B."/>
            <person name="Shi X."/>
            <person name="Liu H."/>
            <person name="Dong L."/>
            <person name="Sun H."/>
            <person name="Cao Y."/>
            <person name="Gao Q."/>
            <person name="Zheng S."/>
            <person name="Li Y."/>
            <person name="Yu Y."/>
            <person name="Du H."/>
            <person name="Qi M."/>
            <person name="Li Y."/>
            <person name="Yu H."/>
            <person name="Cui Y."/>
            <person name="Wang N."/>
            <person name="Chen C."/>
            <person name="Wu H."/>
            <person name="Zhao Y."/>
            <person name="Zhang J."/>
            <person name="Li Y."/>
            <person name="Zhou W."/>
            <person name="Zhang B."/>
            <person name="Hu W."/>
            <person name="Eijk M."/>
            <person name="Tang J."/>
            <person name="Witsenboer H."/>
            <person name="Zhao S."/>
            <person name="Li Z."/>
            <person name="Zhang A."/>
            <person name="Wang D."/>
            <person name="Liang C."/>
        </authorList>
    </citation>
    <scope>NUCLEOTIDE SEQUENCE [LARGE SCALE GENOMIC DNA]</scope>
    <source>
        <strain evidence="2">cv. G1812</strain>
    </source>
</reference>
<proteinExistence type="predicted"/>
<evidence type="ECO:0000313" key="2">
    <source>
        <dbReference type="EnsemblPlants" id="TuG1812G0600004450.01.T01.cds432719"/>
    </source>
</evidence>
<name>A0A8R7QWE5_TRIUA</name>
<dbReference type="EnsemblPlants" id="TuG1812G0600004450.01.T01">
    <property type="protein sequence ID" value="TuG1812G0600004450.01.T01.cds432719"/>
    <property type="gene ID" value="TuG1812G0600004450.01"/>
</dbReference>
<dbReference type="Proteomes" id="UP000015106">
    <property type="component" value="Chromosome 6"/>
</dbReference>
<evidence type="ECO:0000313" key="3">
    <source>
        <dbReference type="Proteomes" id="UP000015106"/>
    </source>
</evidence>
<sequence>MAHCSSSWCPSFTAVTGSASMAFFFRPRGGRGKVMVMLLPANGEERRARRQVQRATRARPARHTSAQRREARMTTMLGSMEIMAAGADGEDE</sequence>
<feature type="compositionally biased region" description="Basic residues" evidence="1">
    <location>
        <begin position="48"/>
        <end position="66"/>
    </location>
</feature>
<reference evidence="3" key="1">
    <citation type="journal article" date="2013" name="Nature">
        <title>Draft genome of the wheat A-genome progenitor Triticum urartu.</title>
        <authorList>
            <person name="Ling H.Q."/>
            <person name="Zhao S."/>
            <person name="Liu D."/>
            <person name="Wang J."/>
            <person name="Sun H."/>
            <person name="Zhang C."/>
            <person name="Fan H."/>
            <person name="Li D."/>
            <person name="Dong L."/>
            <person name="Tao Y."/>
            <person name="Gao C."/>
            <person name="Wu H."/>
            <person name="Li Y."/>
            <person name="Cui Y."/>
            <person name="Guo X."/>
            <person name="Zheng S."/>
            <person name="Wang B."/>
            <person name="Yu K."/>
            <person name="Liang Q."/>
            <person name="Yang W."/>
            <person name="Lou X."/>
            <person name="Chen J."/>
            <person name="Feng M."/>
            <person name="Jian J."/>
            <person name="Zhang X."/>
            <person name="Luo G."/>
            <person name="Jiang Y."/>
            <person name="Liu J."/>
            <person name="Wang Z."/>
            <person name="Sha Y."/>
            <person name="Zhang B."/>
            <person name="Wu H."/>
            <person name="Tang D."/>
            <person name="Shen Q."/>
            <person name="Xue P."/>
            <person name="Zou S."/>
            <person name="Wang X."/>
            <person name="Liu X."/>
            <person name="Wang F."/>
            <person name="Yang Y."/>
            <person name="An X."/>
            <person name="Dong Z."/>
            <person name="Zhang K."/>
            <person name="Zhang X."/>
            <person name="Luo M.C."/>
            <person name="Dvorak J."/>
            <person name="Tong Y."/>
            <person name="Wang J."/>
            <person name="Yang H."/>
            <person name="Li Z."/>
            <person name="Wang D."/>
            <person name="Zhang A."/>
            <person name="Wang J."/>
        </authorList>
    </citation>
    <scope>NUCLEOTIDE SEQUENCE</scope>
    <source>
        <strain evidence="3">cv. G1812</strain>
    </source>
</reference>
<feature type="region of interest" description="Disordered" evidence="1">
    <location>
        <begin position="45"/>
        <end position="70"/>
    </location>
</feature>
<organism evidence="2 3">
    <name type="scientific">Triticum urartu</name>
    <name type="common">Red wild einkorn</name>
    <name type="synonym">Crithodium urartu</name>
    <dbReference type="NCBI Taxonomy" id="4572"/>
    <lineage>
        <taxon>Eukaryota</taxon>
        <taxon>Viridiplantae</taxon>
        <taxon>Streptophyta</taxon>
        <taxon>Embryophyta</taxon>
        <taxon>Tracheophyta</taxon>
        <taxon>Spermatophyta</taxon>
        <taxon>Magnoliopsida</taxon>
        <taxon>Liliopsida</taxon>
        <taxon>Poales</taxon>
        <taxon>Poaceae</taxon>
        <taxon>BOP clade</taxon>
        <taxon>Pooideae</taxon>
        <taxon>Triticodae</taxon>
        <taxon>Triticeae</taxon>
        <taxon>Triticinae</taxon>
        <taxon>Triticum</taxon>
    </lineage>
</organism>
<evidence type="ECO:0000256" key="1">
    <source>
        <dbReference type="SAM" id="MobiDB-lite"/>
    </source>
</evidence>
<keyword evidence="3" id="KW-1185">Reference proteome</keyword>
<dbReference type="Gramene" id="TuG1812G0600004450.01.T01">
    <property type="protein sequence ID" value="TuG1812G0600004450.01.T01.cds432719"/>
    <property type="gene ID" value="TuG1812G0600004450.01"/>
</dbReference>
<protein>
    <submittedName>
        <fullName evidence="2">Uncharacterized protein</fullName>
    </submittedName>
</protein>
<accession>A0A8R7QWE5</accession>